<proteinExistence type="predicted"/>
<evidence type="ECO:0000313" key="1">
    <source>
        <dbReference type="EMBL" id="VDM13480.1"/>
    </source>
</evidence>
<reference evidence="1 2" key="1">
    <citation type="submission" date="2018-11" db="EMBL/GenBank/DDBJ databases">
        <authorList>
            <consortium name="Pathogen Informatics"/>
        </authorList>
    </citation>
    <scope>NUCLEOTIDE SEQUENCE [LARGE SCALE GENOMIC DNA]</scope>
</reference>
<dbReference type="EMBL" id="UYWW01004399">
    <property type="protein sequence ID" value="VDM13480.1"/>
    <property type="molecule type" value="Genomic_DNA"/>
</dbReference>
<protein>
    <submittedName>
        <fullName evidence="1">Uncharacterized protein</fullName>
    </submittedName>
</protein>
<accession>A0A3P7DTW3</accession>
<keyword evidence="2" id="KW-1185">Reference proteome</keyword>
<organism evidence="1 2">
    <name type="scientific">Wuchereria bancrofti</name>
    <dbReference type="NCBI Taxonomy" id="6293"/>
    <lineage>
        <taxon>Eukaryota</taxon>
        <taxon>Metazoa</taxon>
        <taxon>Ecdysozoa</taxon>
        <taxon>Nematoda</taxon>
        <taxon>Chromadorea</taxon>
        <taxon>Rhabditida</taxon>
        <taxon>Spirurina</taxon>
        <taxon>Spiruromorpha</taxon>
        <taxon>Filarioidea</taxon>
        <taxon>Onchocercidae</taxon>
        <taxon>Wuchereria</taxon>
    </lineage>
</organism>
<dbReference type="OMA" id="VWRNDNY"/>
<dbReference type="OrthoDB" id="5850852at2759"/>
<name>A0A3P7DTW3_WUCBA</name>
<evidence type="ECO:0000313" key="2">
    <source>
        <dbReference type="Proteomes" id="UP000270924"/>
    </source>
</evidence>
<dbReference type="Proteomes" id="UP000270924">
    <property type="component" value="Unassembled WGS sequence"/>
</dbReference>
<dbReference type="InParanoid" id="A0A3P7DTW3"/>
<sequence>MVWRNDNYRIRRRLPAIPSESKNCPTLTNLHLRSMLSPISSHDDIERPTMLMMNDNVEQQLPLSECLRQSWTPAVKLAFPVYSNQRRELPIEESIESYGKLKEKKKFQTNV</sequence>
<dbReference type="AlphaFoldDB" id="A0A3P7DTW3"/>
<gene>
    <name evidence="1" type="ORF">WBA_LOCUS6866</name>
</gene>